<dbReference type="SMART" id="SM00870">
    <property type="entry name" value="Asparaginase"/>
    <property type="match status" value="1"/>
</dbReference>
<evidence type="ECO:0000256" key="6">
    <source>
        <dbReference type="PROSITE-ProRule" id="PRU10099"/>
    </source>
</evidence>
<feature type="domain" description="L-asparaginase N-terminal" evidence="8">
    <location>
        <begin position="5"/>
        <end position="187"/>
    </location>
</feature>
<dbReference type="InterPro" id="IPR027473">
    <property type="entry name" value="L-asparaginase_C"/>
</dbReference>
<dbReference type="PRINTS" id="PR00139">
    <property type="entry name" value="ASNGLNASE"/>
</dbReference>
<evidence type="ECO:0000256" key="7">
    <source>
        <dbReference type="PROSITE-ProRule" id="PRU10100"/>
    </source>
</evidence>
<keyword evidence="3 10" id="KW-0378">Hydrolase</keyword>
<dbReference type="PANTHER" id="PTHR11707:SF28">
    <property type="entry name" value="60 KDA LYSOPHOSPHOLIPASE"/>
    <property type="match status" value="1"/>
</dbReference>
<dbReference type="InterPro" id="IPR006034">
    <property type="entry name" value="Asparaginase/glutaminase-like"/>
</dbReference>
<dbReference type="InterPro" id="IPR040919">
    <property type="entry name" value="Asparaginase_C"/>
</dbReference>
<dbReference type="PROSITE" id="PS00144">
    <property type="entry name" value="ASN_GLN_ASE_1"/>
    <property type="match status" value="1"/>
</dbReference>
<evidence type="ECO:0000256" key="3">
    <source>
        <dbReference type="ARBA" id="ARBA00022801"/>
    </source>
</evidence>
<comment type="catalytic activity">
    <reaction evidence="4">
        <text>L-asparagine + H2O = L-aspartate + NH4(+)</text>
        <dbReference type="Rhea" id="RHEA:21016"/>
        <dbReference type="ChEBI" id="CHEBI:15377"/>
        <dbReference type="ChEBI" id="CHEBI:28938"/>
        <dbReference type="ChEBI" id="CHEBI:29991"/>
        <dbReference type="ChEBI" id="CHEBI:58048"/>
        <dbReference type="EC" id="3.5.1.1"/>
    </reaction>
</comment>
<evidence type="ECO:0000259" key="8">
    <source>
        <dbReference type="Pfam" id="PF00710"/>
    </source>
</evidence>
<dbReference type="InterPro" id="IPR027475">
    <property type="entry name" value="Asparaginase/glutaminase_AS2"/>
</dbReference>
<dbReference type="PROSITE" id="PS00917">
    <property type="entry name" value="ASN_GLN_ASE_2"/>
    <property type="match status" value="1"/>
</dbReference>
<gene>
    <name evidence="10" type="ORF">AVDCRST_MAG53-1654</name>
</gene>
<dbReference type="PIRSF" id="PIRSF001220">
    <property type="entry name" value="L-ASNase_gatD"/>
    <property type="match status" value="1"/>
</dbReference>
<evidence type="ECO:0000256" key="2">
    <source>
        <dbReference type="ARBA" id="ARBA00012920"/>
    </source>
</evidence>
<dbReference type="EC" id="3.5.1.1" evidence="2"/>
<dbReference type="SUPFAM" id="SSF53774">
    <property type="entry name" value="Glutaminase/Asparaginase"/>
    <property type="match status" value="1"/>
</dbReference>
<dbReference type="InterPro" id="IPR036152">
    <property type="entry name" value="Asp/glu_Ase-like_sf"/>
</dbReference>
<dbReference type="CDD" id="cd08964">
    <property type="entry name" value="L-asparaginase_II"/>
    <property type="match status" value="1"/>
</dbReference>
<dbReference type="GO" id="GO:0006528">
    <property type="term" value="P:asparagine metabolic process"/>
    <property type="evidence" value="ECO:0007669"/>
    <property type="project" value="InterPro"/>
</dbReference>
<organism evidence="10">
    <name type="scientific">uncultured Solirubrobacteraceae bacterium</name>
    <dbReference type="NCBI Taxonomy" id="1162706"/>
    <lineage>
        <taxon>Bacteria</taxon>
        <taxon>Bacillati</taxon>
        <taxon>Actinomycetota</taxon>
        <taxon>Thermoleophilia</taxon>
        <taxon>Solirubrobacterales</taxon>
        <taxon>Solirubrobacteraceae</taxon>
        <taxon>environmental samples</taxon>
    </lineage>
</organism>
<dbReference type="PROSITE" id="PS51732">
    <property type="entry name" value="ASN_GLN_ASE_3"/>
    <property type="match status" value="1"/>
</dbReference>
<dbReference type="FunFam" id="3.40.50.1170:FF:000001">
    <property type="entry name" value="L-asparaginase 2"/>
    <property type="match status" value="1"/>
</dbReference>
<evidence type="ECO:0000313" key="10">
    <source>
        <dbReference type="EMBL" id="CAA9493295.1"/>
    </source>
</evidence>
<dbReference type="PIRSF" id="PIRSF500176">
    <property type="entry name" value="L_ASNase"/>
    <property type="match status" value="1"/>
</dbReference>
<dbReference type="InterPro" id="IPR037152">
    <property type="entry name" value="L-asparaginase_N_sf"/>
</dbReference>
<sequence length="322" mass="32636">MPRAVTILSTGGTIAMSGDRMAVPALDGAALVAAVPALGVVPDLVVRSVCNLPGSHLDTTDALLIARAALEEAARGRGVVVTHGTDTLEETAYLTDVMYGGDCPVVFTGAIRPASAPGADGPANLADAVALAASVAGCGGGVLVVFAGRVHAARYVRKMDSTAAEPFGSPHGGAIGVVHEGRVNIGTYPVRRPPVVPSHLDLRVPIVPTWLGDDGALIRAAVADHAHGLVVSTLGAGHLGRRALAALRDAVATLPVVATTRPERGAILYETYGFEGKEADIRELAVAAGGLSAQAARMKLLACLGAGLERAAIAEAFLHDDT</sequence>
<dbReference type="Pfam" id="PF00710">
    <property type="entry name" value="Asparaginase"/>
    <property type="match status" value="1"/>
</dbReference>
<evidence type="ECO:0000259" key="9">
    <source>
        <dbReference type="Pfam" id="PF17763"/>
    </source>
</evidence>
<dbReference type="SFLD" id="SFLDS00057">
    <property type="entry name" value="Glutaminase/Asparaginase"/>
    <property type="match status" value="1"/>
</dbReference>
<dbReference type="Pfam" id="PF17763">
    <property type="entry name" value="Asparaginase_C"/>
    <property type="match status" value="1"/>
</dbReference>
<reference evidence="10" key="1">
    <citation type="submission" date="2020-02" db="EMBL/GenBank/DDBJ databases">
        <authorList>
            <person name="Meier V. D."/>
        </authorList>
    </citation>
    <scope>NUCLEOTIDE SEQUENCE</scope>
    <source>
        <strain evidence="10">AVDCRST_MAG53</strain>
    </source>
</reference>
<feature type="active site" description="O-isoaspartyl threonine intermediate" evidence="5">
    <location>
        <position position="13"/>
    </location>
</feature>
<accession>A0A6J4SDY7</accession>
<feature type="active site" evidence="6">
    <location>
        <position position="13"/>
    </location>
</feature>
<feature type="active site" evidence="7">
    <location>
        <position position="85"/>
    </location>
</feature>
<dbReference type="Gene3D" id="3.40.50.1170">
    <property type="entry name" value="L-asparaginase, N-terminal domain"/>
    <property type="match status" value="1"/>
</dbReference>
<comment type="similarity">
    <text evidence="1">Belongs to the asparaginase 1 family.</text>
</comment>
<name>A0A6J4SDY7_9ACTN</name>
<dbReference type="GO" id="GO:0004067">
    <property type="term" value="F:asparaginase activity"/>
    <property type="evidence" value="ECO:0007669"/>
    <property type="project" value="UniProtKB-UniRule"/>
</dbReference>
<proteinExistence type="inferred from homology"/>
<dbReference type="EMBL" id="CADCVR010000049">
    <property type="protein sequence ID" value="CAA9493295.1"/>
    <property type="molecule type" value="Genomic_DNA"/>
</dbReference>
<evidence type="ECO:0000256" key="1">
    <source>
        <dbReference type="ARBA" id="ARBA00010518"/>
    </source>
</evidence>
<protein>
    <recommendedName>
        <fullName evidence="2">asparaginase</fullName>
        <ecNumber evidence="2">3.5.1.1</ecNumber>
    </recommendedName>
</protein>
<dbReference type="PANTHER" id="PTHR11707">
    <property type="entry name" value="L-ASPARAGINASE"/>
    <property type="match status" value="1"/>
</dbReference>
<evidence type="ECO:0000256" key="4">
    <source>
        <dbReference type="ARBA" id="ARBA00049366"/>
    </source>
</evidence>
<evidence type="ECO:0000256" key="5">
    <source>
        <dbReference type="PIRSR" id="PIRSR001220-1"/>
    </source>
</evidence>
<dbReference type="InterPro" id="IPR027474">
    <property type="entry name" value="L-asparaginase_N"/>
</dbReference>
<dbReference type="Gene3D" id="3.40.50.40">
    <property type="match status" value="1"/>
</dbReference>
<dbReference type="InterPro" id="IPR020827">
    <property type="entry name" value="Asparaginase/glutaminase_AS1"/>
</dbReference>
<feature type="domain" description="Asparaginase/glutaminase C-terminal" evidence="9">
    <location>
        <begin position="203"/>
        <end position="317"/>
    </location>
</feature>
<dbReference type="InterPro" id="IPR004550">
    <property type="entry name" value="AsnASE_II"/>
</dbReference>
<dbReference type="AlphaFoldDB" id="A0A6J4SDY7"/>